<accession>A0A9W9H6C2</accession>
<evidence type="ECO:0000313" key="2">
    <source>
        <dbReference type="Proteomes" id="UP001149079"/>
    </source>
</evidence>
<organism evidence="1 2">
    <name type="scientific">Penicillium bovifimosum</name>
    <dbReference type="NCBI Taxonomy" id="126998"/>
    <lineage>
        <taxon>Eukaryota</taxon>
        <taxon>Fungi</taxon>
        <taxon>Dikarya</taxon>
        <taxon>Ascomycota</taxon>
        <taxon>Pezizomycotina</taxon>
        <taxon>Eurotiomycetes</taxon>
        <taxon>Eurotiomycetidae</taxon>
        <taxon>Eurotiales</taxon>
        <taxon>Aspergillaceae</taxon>
        <taxon>Penicillium</taxon>
    </lineage>
</organism>
<sequence length="63" mass="7059">MHPGHGIDSQLFHRIEDEVADIHAGILDRVPSIAILAKFASNLAFHLVHAMNPFLIEFLNPFN</sequence>
<dbReference type="GeneID" id="81404130"/>
<proteinExistence type="predicted"/>
<comment type="caution">
    <text evidence="1">The sequence shown here is derived from an EMBL/GenBank/DDBJ whole genome shotgun (WGS) entry which is preliminary data.</text>
</comment>
<name>A0A9W9H6C2_9EURO</name>
<reference evidence="1" key="2">
    <citation type="journal article" date="2023" name="IMA Fungus">
        <title>Comparative genomic study of the Penicillium genus elucidates a diverse pangenome and 15 lateral gene transfer events.</title>
        <authorList>
            <person name="Petersen C."/>
            <person name="Sorensen T."/>
            <person name="Nielsen M.R."/>
            <person name="Sondergaard T.E."/>
            <person name="Sorensen J.L."/>
            <person name="Fitzpatrick D.A."/>
            <person name="Frisvad J.C."/>
            <person name="Nielsen K.L."/>
        </authorList>
    </citation>
    <scope>NUCLEOTIDE SEQUENCE</scope>
    <source>
        <strain evidence="1">IBT 22155</strain>
    </source>
</reference>
<reference evidence="1" key="1">
    <citation type="submission" date="2022-11" db="EMBL/GenBank/DDBJ databases">
        <authorList>
            <person name="Petersen C."/>
        </authorList>
    </citation>
    <scope>NUCLEOTIDE SEQUENCE</scope>
    <source>
        <strain evidence="1">IBT 22155</strain>
    </source>
</reference>
<dbReference type="EMBL" id="JAPQKL010000003">
    <property type="protein sequence ID" value="KAJ5139368.1"/>
    <property type="molecule type" value="Genomic_DNA"/>
</dbReference>
<gene>
    <name evidence="1" type="ORF">N7515_004216</name>
</gene>
<dbReference type="AlphaFoldDB" id="A0A9W9H6C2"/>
<protein>
    <submittedName>
        <fullName evidence="1">Uncharacterized protein</fullName>
    </submittedName>
</protein>
<dbReference type="RefSeq" id="XP_056524017.1">
    <property type="nucleotide sequence ID" value="XM_056664960.1"/>
</dbReference>
<dbReference type="Proteomes" id="UP001149079">
    <property type="component" value="Unassembled WGS sequence"/>
</dbReference>
<keyword evidence="2" id="KW-1185">Reference proteome</keyword>
<evidence type="ECO:0000313" key="1">
    <source>
        <dbReference type="EMBL" id="KAJ5139368.1"/>
    </source>
</evidence>